<protein>
    <submittedName>
        <fullName evidence="1">Uncharacterized protein</fullName>
    </submittedName>
</protein>
<name>A0ABP7MNV4_9BACT</name>
<evidence type="ECO:0000313" key="2">
    <source>
        <dbReference type="Proteomes" id="UP001499909"/>
    </source>
</evidence>
<proteinExistence type="predicted"/>
<sequence length="45" mass="4792">MAALTIRFSPEQTQALDQASVPGLGFFSPGLRRVVFGGAAVEGWR</sequence>
<comment type="caution">
    <text evidence="1">The sequence shown here is derived from an EMBL/GenBank/DDBJ whole genome shotgun (WGS) entry which is preliminary data.</text>
</comment>
<reference evidence="2" key="1">
    <citation type="journal article" date="2019" name="Int. J. Syst. Evol. Microbiol.">
        <title>The Global Catalogue of Microorganisms (GCM) 10K type strain sequencing project: providing services to taxonomists for standard genome sequencing and annotation.</title>
        <authorList>
            <consortium name="The Broad Institute Genomics Platform"/>
            <consortium name="The Broad Institute Genome Sequencing Center for Infectious Disease"/>
            <person name="Wu L."/>
            <person name="Ma J."/>
        </authorList>
    </citation>
    <scope>NUCLEOTIDE SEQUENCE [LARGE SCALE GENOMIC DNA]</scope>
    <source>
        <strain evidence="2">JCM 17214</strain>
    </source>
</reference>
<accession>A0ABP7MNV4</accession>
<organism evidence="1 2">
    <name type="scientific">Hymenobacter algoricola</name>
    <dbReference type="NCBI Taxonomy" id="486267"/>
    <lineage>
        <taxon>Bacteria</taxon>
        <taxon>Pseudomonadati</taxon>
        <taxon>Bacteroidota</taxon>
        <taxon>Cytophagia</taxon>
        <taxon>Cytophagales</taxon>
        <taxon>Hymenobacteraceae</taxon>
        <taxon>Hymenobacter</taxon>
    </lineage>
</organism>
<gene>
    <name evidence="1" type="ORF">GCM10022406_09580</name>
</gene>
<evidence type="ECO:0000313" key="1">
    <source>
        <dbReference type="EMBL" id="GAA3925706.1"/>
    </source>
</evidence>
<keyword evidence="2" id="KW-1185">Reference proteome</keyword>
<dbReference type="RefSeq" id="WP_345110945.1">
    <property type="nucleotide sequence ID" value="NZ_BAABDH010000016.1"/>
</dbReference>
<dbReference type="EMBL" id="BAABDH010000016">
    <property type="protein sequence ID" value="GAA3925706.1"/>
    <property type="molecule type" value="Genomic_DNA"/>
</dbReference>
<dbReference type="Proteomes" id="UP001499909">
    <property type="component" value="Unassembled WGS sequence"/>
</dbReference>